<dbReference type="InterPro" id="IPR015424">
    <property type="entry name" value="PyrdxlP-dep_Trfase"/>
</dbReference>
<dbReference type="InterPro" id="IPR051798">
    <property type="entry name" value="Class-II_PLP-Dep_Aminotrans"/>
</dbReference>
<dbReference type="InterPro" id="IPR015421">
    <property type="entry name" value="PyrdxlP-dep_Trfase_major"/>
</dbReference>
<evidence type="ECO:0000256" key="2">
    <source>
        <dbReference type="ARBA" id="ARBA00012224"/>
    </source>
</evidence>
<evidence type="ECO:0000256" key="4">
    <source>
        <dbReference type="ARBA" id="ARBA00023239"/>
    </source>
</evidence>
<dbReference type="HOGENOM" id="CLU_017584_15_0_9"/>
<accession>U2QUE6</accession>
<evidence type="ECO:0000313" key="7">
    <source>
        <dbReference type="EMBL" id="ERK59839.1"/>
    </source>
</evidence>
<dbReference type="GO" id="GO:0030170">
    <property type="term" value="F:pyridoxal phosphate binding"/>
    <property type="evidence" value="ECO:0007669"/>
    <property type="project" value="InterPro"/>
</dbReference>
<gene>
    <name evidence="7" type="ORF">HMPREF1983_00440</name>
</gene>
<dbReference type="AlphaFoldDB" id="U2QUE6"/>
<reference evidence="7 8" key="1">
    <citation type="submission" date="2013-08" db="EMBL/GenBank/DDBJ databases">
        <authorList>
            <person name="Weinstock G."/>
            <person name="Sodergren E."/>
            <person name="Wylie T."/>
            <person name="Fulton L."/>
            <person name="Fulton R."/>
            <person name="Fronick C."/>
            <person name="O'Laughlin M."/>
            <person name="Godfrey J."/>
            <person name="Miner T."/>
            <person name="Herter B."/>
            <person name="Appelbaum E."/>
            <person name="Cordes M."/>
            <person name="Lek S."/>
            <person name="Wollam A."/>
            <person name="Pepin K.H."/>
            <person name="Palsikar V.B."/>
            <person name="Mitreva M."/>
            <person name="Wilson R.K."/>
        </authorList>
    </citation>
    <scope>NUCLEOTIDE SEQUENCE [LARGE SCALE GENOMIC DNA]</scope>
    <source>
        <strain evidence="7 8">ATCC 700627</strain>
    </source>
</reference>
<proteinExistence type="inferred from homology"/>
<feature type="domain" description="Aminotransferase class I/classII large" evidence="6">
    <location>
        <begin position="40"/>
        <end position="387"/>
    </location>
</feature>
<comment type="cofactor">
    <cofactor evidence="1">
        <name>pyridoxal 5'-phosphate</name>
        <dbReference type="ChEBI" id="CHEBI:597326"/>
    </cofactor>
</comment>
<sequence length="391" mass="46076">MDIEKFVKKYSVERQNTDSLKWDALEEKFGNPNLLALWVADMEFKTPECVRETLKNRVEHGVFGYTKLSESYYTEYIKWHKERHNYTIEKEWIRFSPGIVQAILWILHAYTKEDDSVVIMPPVYYPFSLMIKNSKRRLVEVNLLEKNGKFEIDFETFEKVIKENNVKLYIHCSPHNPVGRVWTLEEQIRVFEICEKYNVLILSDEIHQDFVYKPHKQIATLSLENGKYTNRLIVANSGSKSFNLASLCHSSIIIADETLRKKFDNFSKKYLAAEPSYLGQIALESAYRGGKEWLENLKEVIEYNYKMLYNEFKKYLPTVTVYPLEGTYLAFVNLKSILNGRTTKEFIQDECSLAIDYGEWFGKNYKEYIRINLATTPENIKEAISRIIERA</sequence>
<dbReference type="Pfam" id="PF00155">
    <property type="entry name" value="Aminotran_1_2"/>
    <property type="match status" value="1"/>
</dbReference>
<evidence type="ECO:0000313" key="8">
    <source>
        <dbReference type="Proteomes" id="UP000016637"/>
    </source>
</evidence>
<dbReference type="SUPFAM" id="SSF53383">
    <property type="entry name" value="PLP-dependent transferases"/>
    <property type="match status" value="1"/>
</dbReference>
<evidence type="ECO:0000259" key="6">
    <source>
        <dbReference type="Pfam" id="PF00155"/>
    </source>
</evidence>
<dbReference type="NCBIfam" id="TIGR04350">
    <property type="entry name" value="C_S_lyase_PatB"/>
    <property type="match status" value="1"/>
</dbReference>
<dbReference type="PANTHER" id="PTHR43525">
    <property type="entry name" value="PROTEIN MALY"/>
    <property type="match status" value="1"/>
</dbReference>
<dbReference type="EMBL" id="AWVP01000020">
    <property type="protein sequence ID" value="ERK59839.1"/>
    <property type="molecule type" value="Genomic_DNA"/>
</dbReference>
<dbReference type="PANTHER" id="PTHR43525:SF1">
    <property type="entry name" value="PROTEIN MALY"/>
    <property type="match status" value="1"/>
</dbReference>
<dbReference type="PATRIC" id="fig|1321820.3.peg.433"/>
<name>U2QUE6_9BACL</name>
<dbReference type="InterPro" id="IPR027619">
    <property type="entry name" value="C-S_lyase_PatB-like"/>
</dbReference>
<dbReference type="InterPro" id="IPR015422">
    <property type="entry name" value="PyrdxlP-dep_Trfase_small"/>
</dbReference>
<dbReference type="Gene3D" id="3.40.640.10">
    <property type="entry name" value="Type I PLP-dependent aspartate aminotransferase-like (Major domain)"/>
    <property type="match status" value="1"/>
</dbReference>
<dbReference type="CDD" id="cd00609">
    <property type="entry name" value="AAT_like"/>
    <property type="match status" value="1"/>
</dbReference>
<keyword evidence="8" id="KW-1185">Reference proteome</keyword>
<comment type="caution">
    <text evidence="7">The sequence shown here is derived from an EMBL/GenBank/DDBJ whole genome shotgun (WGS) entry which is preliminary data.</text>
</comment>
<dbReference type="Proteomes" id="UP000016637">
    <property type="component" value="Unassembled WGS sequence"/>
</dbReference>
<dbReference type="GO" id="GO:0047804">
    <property type="term" value="F:cysteine-S-conjugate beta-lyase activity"/>
    <property type="evidence" value="ECO:0007669"/>
    <property type="project" value="UniProtKB-EC"/>
</dbReference>
<keyword evidence="3" id="KW-0663">Pyridoxal phosphate</keyword>
<dbReference type="Gene3D" id="3.90.1150.10">
    <property type="entry name" value="Aspartate Aminotransferase, domain 1"/>
    <property type="match status" value="1"/>
</dbReference>
<evidence type="ECO:0000256" key="3">
    <source>
        <dbReference type="ARBA" id="ARBA00022898"/>
    </source>
</evidence>
<keyword evidence="4" id="KW-0456">Lyase</keyword>
<protein>
    <recommendedName>
        <fullName evidence="2">cysteine-S-conjugate beta-lyase</fullName>
        <ecNumber evidence="2">4.4.1.13</ecNumber>
    </recommendedName>
</protein>
<organism evidence="7 8">
    <name type="scientific">Gemella bergeri ATCC 700627</name>
    <dbReference type="NCBI Taxonomy" id="1321820"/>
    <lineage>
        <taxon>Bacteria</taxon>
        <taxon>Bacillati</taxon>
        <taxon>Bacillota</taxon>
        <taxon>Bacilli</taxon>
        <taxon>Bacillales</taxon>
        <taxon>Gemellaceae</taxon>
        <taxon>Gemella</taxon>
    </lineage>
</organism>
<evidence type="ECO:0000256" key="5">
    <source>
        <dbReference type="ARBA" id="ARBA00037974"/>
    </source>
</evidence>
<evidence type="ECO:0000256" key="1">
    <source>
        <dbReference type="ARBA" id="ARBA00001933"/>
    </source>
</evidence>
<dbReference type="InterPro" id="IPR004839">
    <property type="entry name" value="Aminotransferase_I/II_large"/>
</dbReference>
<comment type="similarity">
    <text evidence="5">Belongs to the class-II pyridoxal-phosphate-dependent aminotransferase family. MalY/PatB cystathionine beta-lyase subfamily.</text>
</comment>
<dbReference type="EC" id="4.4.1.13" evidence="2"/>
<dbReference type="eggNOG" id="COG1168">
    <property type="taxonomic scope" value="Bacteria"/>
</dbReference>
<dbReference type="RefSeq" id="WP_021752801.1">
    <property type="nucleotide sequence ID" value="NZ_KI271821.1"/>
</dbReference>